<dbReference type="InterPro" id="IPR009959">
    <property type="entry name" value="Cyclase_SnoaL-like"/>
</dbReference>
<feature type="domain" description="SnoaL-like" evidence="1">
    <location>
        <begin position="11"/>
        <end position="123"/>
    </location>
</feature>
<dbReference type="eggNOG" id="COG3631">
    <property type="taxonomic scope" value="Bacteria"/>
</dbReference>
<dbReference type="InterPro" id="IPR037401">
    <property type="entry name" value="SnoaL-like"/>
</dbReference>
<dbReference type="AlphaFoldDB" id="R1GBR6"/>
<proteinExistence type="predicted"/>
<dbReference type="RefSeq" id="WP_003069392.1">
    <property type="nucleotide sequence ID" value="NZ_AOUO01000114.1"/>
</dbReference>
<evidence type="ECO:0000313" key="3">
    <source>
        <dbReference type="Proteomes" id="UP000014139"/>
    </source>
</evidence>
<comment type="caution">
    <text evidence="2">The sequence shown here is derived from an EMBL/GenBank/DDBJ whole genome shotgun (WGS) entry which is preliminary data.</text>
</comment>
<dbReference type="Pfam" id="PF12680">
    <property type="entry name" value="SnoaL_2"/>
    <property type="match status" value="1"/>
</dbReference>
<name>R1GBR6_9PSEU</name>
<dbReference type="Proteomes" id="UP000014139">
    <property type="component" value="Unassembled WGS sequence"/>
</dbReference>
<dbReference type="PANTHER" id="PTHR38436">
    <property type="entry name" value="POLYKETIDE CYCLASE SNOAL-LIKE DOMAIN"/>
    <property type="match status" value="1"/>
</dbReference>
<dbReference type="GO" id="GO:0030638">
    <property type="term" value="P:polyketide metabolic process"/>
    <property type="evidence" value="ECO:0007669"/>
    <property type="project" value="InterPro"/>
</dbReference>
<evidence type="ECO:0000313" key="2">
    <source>
        <dbReference type="EMBL" id="EOD68817.1"/>
    </source>
</evidence>
<organism evidence="2 3">
    <name type="scientific">Amycolatopsis vancoresmycina DSM 44592</name>
    <dbReference type="NCBI Taxonomy" id="1292037"/>
    <lineage>
        <taxon>Bacteria</taxon>
        <taxon>Bacillati</taxon>
        <taxon>Actinomycetota</taxon>
        <taxon>Actinomycetes</taxon>
        <taxon>Pseudonocardiales</taxon>
        <taxon>Pseudonocardiaceae</taxon>
        <taxon>Amycolatopsis</taxon>
    </lineage>
</organism>
<dbReference type="Gene3D" id="3.10.450.50">
    <property type="match status" value="1"/>
</dbReference>
<evidence type="ECO:0000259" key="1">
    <source>
        <dbReference type="Pfam" id="PF12680"/>
    </source>
</evidence>
<sequence>MTGEPVVPGWIQQYVEACNRHDAAAVVAMMAEDVQVADTAFGGEFTGRDAVRQLLLGMDAGLSSDYRFTVRKAITAGTDYAFEWVLSGTHDRANPELGLPATGKAFSVPGLTIGTRHNGAITHNRDYWNLAGFLTQVGLMPAPTPGA</sequence>
<keyword evidence="3" id="KW-1185">Reference proteome</keyword>
<dbReference type="InterPro" id="IPR032710">
    <property type="entry name" value="NTF2-like_dom_sf"/>
</dbReference>
<dbReference type="PANTHER" id="PTHR38436:SF1">
    <property type="entry name" value="ESTER CYCLASE"/>
    <property type="match status" value="1"/>
</dbReference>
<reference evidence="2 3" key="1">
    <citation type="submission" date="2013-02" db="EMBL/GenBank/DDBJ databases">
        <title>Draft genome sequence of Amycolatopsis vancoresmycina strain DSM 44592T.</title>
        <authorList>
            <person name="Kumar S."/>
            <person name="Kaur N."/>
            <person name="Kaur C."/>
            <person name="Raghava G.P.S."/>
            <person name="Mayilraj S."/>
        </authorList>
    </citation>
    <scope>NUCLEOTIDE SEQUENCE [LARGE SCALE GENOMIC DNA]</scope>
    <source>
        <strain evidence="2 3">DSM 44592</strain>
    </source>
</reference>
<dbReference type="OrthoDB" id="4539871at2"/>
<protein>
    <recommendedName>
        <fullName evidence="1">SnoaL-like domain-containing protein</fullName>
    </recommendedName>
</protein>
<gene>
    <name evidence="2" type="ORF">H480_09388</name>
</gene>
<accession>R1GBR6</accession>
<dbReference type="EMBL" id="AOUO01000114">
    <property type="protein sequence ID" value="EOD68817.1"/>
    <property type="molecule type" value="Genomic_DNA"/>
</dbReference>
<dbReference type="PATRIC" id="fig|1292037.4.peg.1806"/>
<dbReference type="SUPFAM" id="SSF54427">
    <property type="entry name" value="NTF2-like"/>
    <property type="match status" value="1"/>
</dbReference>